<organism evidence="1 2">
    <name type="scientific">Holotrichia oblita</name>
    <name type="common">Chafer beetle</name>
    <dbReference type="NCBI Taxonomy" id="644536"/>
    <lineage>
        <taxon>Eukaryota</taxon>
        <taxon>Metazoa</taxon>
        <taxon>Ecdysozoa</taxon>
        <taxon>Arthropoda</taxon>
        <taxon>Hexapoda</taxon>
        <taxon>Insecta</taxon>
        <taxon>Pterygota</taxon>
        <taxon>Neoptera</taxon>
        <taxon>Endopterygota</taxon>
        <taxon>Coleoptera</taxon>
        <taxon>Polyphaga</taxon>
        <taxon>Scarabaeiformia</taxon>
        <taxon>Scarabaeidae</taxon>
        <taxon>Melolonthinae</taxon>
        <taxon>Holotrichia</taxon>
    </lineage>
</organism>
<name>A0ACB9TMC8_HOLOL</name>
<dbReference type="Proteomes" id="UP001056778">
    <property type="component" value="Chromosome 2"/>
</dbReference>
<protein>
    <submittedName>
        <fullName evidence="1">Forkhead box protein</fullName>
    </submittedName>
</protein>
<accession>A0ACB9TMC8</accession>
<evidence type="ECO:0000313" key="2">
    <source>
        <dbReference type="Proteomes" id="UP001056778"/>
    </source>
</evidence>
<comment type="caution">
    <text evidence="1">The sequence shown here is derived from an EMBL/GenBank/DDBJ whole genome shotgun (WGS) entry which is preliminary data.</text>
</comment>
<keyword evidence="2" id="KW-1185">Reference proteome</keyword>
<gene>
    <name evidence="1" type="ORF">MML48_2g00007965</name>
</gene>
<reference evidence="1" key="1">
    <citation type="submission" date="2022-04" db="EMBL/GenBank/DDBJ databases">
        <title>Chromosome-scale genome assembly of Holotrichia oblita Faldermann.</title>
        <authorList>
            <person name="Rongchong L."/>
        </authorList>
    </citation>
    <scope>NUCLEOTIDE SEQUENCE</scope>
    <source>
        <strain evidence="1">81SQS9</strain>
    </source>
</reference>
<proteinExistence type="predicted"/>
<evidence type="ECO:0000313" key="1">
    <source>
        <dbReference type="EMBL" id="KAI4467940.1"/>
    </source>
</evidence>
<sequence>MEENNYNCGYCKDIISPKEIDTHNCFVGYNSEYYYMSYDENFAITMNLKSNTDDETQSTAESLDVDEMLISAVSVRPALYNYKLPLQERSAMSREQIPKRWKYLKDRYQKARRDIKKYCPSGSEASTVPKTAFKYYYMMNFLNETIDSPNTVTNLQIDDTNDKIALPSPLPSPNSSASVNCDKKAKKNSKESIDSLERAFLESLNKPVTTDEVDGFLIRVAASLRRLPYRGRCQVEISIMKLLTEAEEKYNCNY</sequence>
<dbReference type="EMBL" id="CM043016">
    <property type="protein sequence ID" value="KAI4467940.1"/>
    <property type="molecule type" value="Genomic_DNA"/>
</dbReference>